<dbReference type="AlphaFoldDB" id="A0A9Q1B3J4"/>
<keyword evidence="8" id="KW-1185">Reference proteome</keyword>
<evidence type="ECO:0008006" key="9">
    <source>
        <dbReference type="Google" id="ProtNLM"/>
    </source>
</evidence>
<keyword evidence="2 3" id="KW-0175">Coiled coil</keyword>
<evidence type="ECO:0000256" key="4">
    <source>
        <dbReference type="SAM" id="MobiDB-lite"/>
    </source>
</evidence>
<evidence type="ECO:0000256" key="2">
    <source>
        <dbReference type="ARBA" id="ARBA00023054"/>
    </source>
</evidence>
<dbReference type="EMBL" id="JAPFRF010000004">
    <property type="protein sequence ID" value="KAJ7334968.1"/>
    <property type="molecule type" value="Genomic_DNA"/>
</dbReference>
<sequence length="1038" mass="118154">MAAGRPCPAVPCPCGAGAPAGPAPLPPPTSRGNQEPDAGPEKRPPPESGASAVEVQGEGEPRLAGHAGRFRSHLVRVSNNNRSWGNARRLTRGRQVLSSKAELITCLPFCPNMEGDPERQESSMPETENPSGEDVTGARAGNGCAIEGDVRQCTEDWEAACLKHGKETQKKILCGYLNKFSAKAPVKAWKSRWFFYDESKCHLLYYRTAQDLNPLGSIDVSSASFDIQVGADEGVFEIKTPSKDFVLKAVNKEAMMYWLQQLQMKRWEFCNNLARGFVEEDTMFTSSVNEAQLNNTETEHEFLPPVKTPTDVVGIKAASLPAPQFSLALQNISLKHPWIEIQNTVHNLCGGWQKGRESGIFPVEGIQDNAENVDEGEHIEAEAEDAAEIQKDTRIKLKPPLAGKMKKMNSTFRCFSEGSGQEKVASLQHQVLVLAEEVKSQKELVKLLHKALEAAQQEKRESCRYLATGKEKDRLELVRHKVRQIAELNKKVELLEMEKKELEQSLSLKEDHIKELNAHVQLLMDKNQAKQQVILKLTEQLTRDLPDSMTEADTVATETLYKQQEETEHLKDDLEAYKTQNQFLNSEIHQVTKIWSSVAHREKTLLMKCARLQAHNCQIESKYLMVLQKLQSLPDLASEHMEMVKGLIQEALQWDGKEEAMIPMQLSPIKQYDEYGFMTVPDYEAADWKLLARIQALEIKSSNLLSQEATENTLTERWNNLGELTPSSELKSLLRCGIPIERRPKVWRWIVNHRVKHIYSPGHYQNLLNKCEAAEHPASRQIELDLPRTLTNNKHFALPTSPLLPKLRRILLAFSRQNPTIGYCQGLNRLAAIALLVLEDEENAFWCLVHIIENLMPPDYYSNTLIGSQVDQRVFKDFLSMKLPRLTAHLEQHRIDLALVTFNWFLVVFVDSLISDILFRVWDAFLYEGTKVVFRYALAIFKYNEEAILRIQDSLEIYQYLRFFTKTICDGRKLMNIAFSDMNPFPMKLLQNRRGEYRLKLEAEMKELERLKAQYRREQAEHAAGQLDGAVSEDEEET</sequence>
<dbReference type="InterPro" id="IPR035969">
    <property type="entry name" value="Rab-GAP_TBC_sf"/>
</dbReference>
<evidence type="ECO:0000259" key="6">
    <source>
        <dbReference type="PROSITE" id="PS50086"/>
    </source>
</evidence>
<dbReference type="InterPro" id="IPR001849">
    <property type="entry name" value="PH_domain"/>
</dbReference>
<gene>
    <name evidence="7" type="ORF">JRQ81_012909</name>
</gene>
<feature type="region of interest" description="Disordered" evidence="4">
    <location>
        <begin position="114"/>
        <end position="140"/>
    </location>
</feature>
<proteinExistence type="predicted"/>
<dbReference type="Gene3D" id="1.10.8.270">
    <property type="entry name" value="putative rabgap domain of human tbc1 domain family member 14 like domains"/>
    <property type="match status" value="1"/>
</dbReference>
<feature type="domain" description="PH" evidence="5">
    <location>
        <begin position="170"/>
        <end position="267"/>
    </location>
</feature>
<dbReference type="PROSITE" id="PS50086">
    <property type="entry name" value="TBC_RABGAP"/>
    <property type="match status" value="1"/>
</dbReference>
<dbReference type="FunFam" id="1.10.8.270:FF:000014">
    <property type="entry name" value="Putative TBC1 domain family member 2B"/>
    <property type="match status" value="1"/>
</dbReference>
<dbReference type="GO" id="GO:0031410">
    <property type="term" value="C:cytoplasmic vesicle"/>
    <property type="evidence" value="ECO:0007669"/>
    <property type="project" value="UniProtKB-ARBA"/>
</dbReference>
<evidence type="ECO:0000256" key="3">
    <source>
        <dbReference type="SAM" id="Coils"/>
    </source>
</evidence>
<accession>A0A9Q1B3J4</accession>
<dbReference type="Pfam" id="PF00169">
    <property type="entry name" value="PH"/>
    <property type="match status" value="1"/>
</dbReference>
<dbReference type="Gene3D" id="1.10.472.80">
    <property type="entry name" value="Ypt/Rab-GAP domain of gyp1p, domain 3"/>
    <property type="match status" value="1"/>
</dbReference>
<feature type="region of interest" description="Disordered" evidence="4">
    <location>
        <begin position="1019"/>
        <end position="1038"/>
    </location>
</feature>
<name>A0A9Q1B3J4_9SAUR</name>
<reference evidence="7" key="1">
    <citation type="journal article" date="2023" name="DNA Res.">
        <title>Chromosome-level genome assembly of Phrynocephalus forsythii using third-generation DNA sequencing and Hi-C analysis.</title>
        <authorList>
            <person name="Qi Y."/>
            <person name="Zhao W."/>
            <person name="Zhao Y."/>
            <person name="Niu C."/>
            <person name="Cao S."/>
            <person name="Zhang Y."/>
        </authorList>
    </citation>
    <scope>NUCLEOTIDE SEQUENCE</scope>
    <source>
        <tissue evidence="7">Muscle</tissue>
    </source>
</reference>
<keyword evidence="1" id="KW-0343">GTPase activation</keyword>
<dbReference type="SUPFAM" id="SSF47923">
    <property type="entry name" value="Ypt/Rab-GAP domain of gyp1p"/>
    <property type="match status" value="2"/>
</dbReference>
<dbReference type="Gene3D" id="2.30.29.30">
    <property type="entry name" value="Pleckstrin-homology domain (PH domain)/Phosphotyrosine-binding domain (PTB)"/>
    <property type="match status" value="1"/>
</dbReference>
<dbReference type="PANTHER" id="PTHR47219">
    <property type="entry name" value="RAB GTPASE-ACTIVATING PROTEIN 1-LIKE"/>
    <property type="match status" value="1"/>
</dbReference>
<feature type="coiled-coil region" evidence="3">
    <location>
        <begin position="438"/>
        <end position="519"/>
    </location>
</feature>
<feature type="coiled-coil region" evidence="3">
    <location>
        <begin position="560"/>
        <end position="587"/>
    </location>
</feature>
<dbReference type="Proteomes" id="UP001142489">
    <property type="component" value="Unassembled WGS sequence"/>
</dbReference>
<evidence type="ECO:0000313" key="7">
    <source>
        <dbReference type="EMBL" id="KAJ7334968.1"/>
    </source>
</evidence>
<dbReference type="GO" id="GO:0005829">
    <property type="term" value="C:cytosol"/>
    <property type="evidence" value="ECO:0007669"/>
    <property type="project" value="UniProtKB-ARBA"/>
</dbReference>
<dbReference type="InterPro" id="IPR011993">
    <property type="entry name" value="PH-like_dom_sf"/>
</dbReference>
<dbReference type="FunFam" id="1.10.472.80:FF:000018">
    <property type="entry name" value="TBC1 domain family member 2B"/>
    <property type="match status" value="1"/>
</dbReference>
<evidence type="ECO:0000313" key="8">
    <source>
        <dbReference type="Proteomes" id="UP001142489"/>
    </source>
</evidence>
<dbReference type="SMART" id="SM00164">
    <property type="entry name" value="TBC"/>
    <property type="match status" value="1"/>
</dbReference>
<evidence type="ECO:0000259" key="5">
    <source>
        <dbReference type="PROSITE" id="PS50003"/>
    </source>
</evidence>
<dbReference type="GO" id="GO:0005096">
    <property type="term" value="F:GTPase activator activity"/>
    <property type="evidence" value="ECO:0007669"/>
    <property type="project" value="UniProtKB-KW"/>
</dbReference>
<dbReference type="InterPro" id="IPR050302">
    <property type="entry name" value="Rab_GAP_TBC_domain"/>
</dbReference>
<feature type="domain" description="Rab-GAP TBC" evidence="6">
    <location>
        <begin position="737"/>
        <end position="929"/>
    </location>
</feature>
<feature type="region of interest" description="Disordered" evidence="4">
    <location>
        <begin position="1"/>
        <end position="56"/>
    </location>
</feature>
<dbReference type="FunFam" id="2.30.29.30:FF:000248">
    <property type="entry name" value="TBC1 domain family member 2A isoform X1"/>
    <property type="match status" value="1"/>
</dbReference>
<dbReference type="InterPro" id="IPR000195">
    <property type="entry name" value="Rab-GAP-TBC_dom"/>
</dbReference>
<organism evidence="7 8">
    <name type="scientific">Phrynocephalus forsythii</name>
    <dbReference type="NCBI Taxonomy" id="171643"/>
    <lineage>
        <taxon>Eukaryota</taxon>
        <taxon>Metazoa</taxon>
        <taxon>Chordata</taxon>
        <taxon>Craniata</taxon>
        <taxon>Vertebrata</taxon>
        <taxon>Euteleostomi</taxon>
        <taxon>Lepidosauria</taxon>
        <taxon>Squamata</taxon>
        <taxon>Bifurcata</taxon>
        <taxon>Unidentata</taxon>
        <taxon>Episquamata</taxon>
        <taxon>Toxicofera</taxon>
        <taxon>Iguania</taxon>
        <taxon>Acrodonta</taxon>
        <taxon>Agamidae</taxon>
        <taxon>Agaminae</taxon>
        <taxon>Phrynocephalus</taxon>
    </lineage>
</organism>
<evidence type="ECO:0000256" key="1">
    <source>
        <dbReference type="ARBA" id="ARBA00022468"/>
    </source>
</evidence>
<dbReference type="PANTHER" id="PTHR47219:SF20">
    <property type="entry name" value="TBC1 DOMAIN FAMILY MEMBER 2B"/>
    <property type="match status" value="1"/>
</dbReference>
<dbReference type="SMART" id="SM00233">
    <property type="entry name" value="PH"/>
    <property type="match status" value="1"/>
</dbReference>
<protein>
    <recommendedName>
        <fullName evidence="9">TBC1 domain family member 2A</fullName>
    </recommendedName>
</protein>
<dbReference type="GO" id="GO:0031267">
    <property type="term" value="F:small GTPase binding"/>
    <property type="evidence" value="ECO:0007669"/>
    <property type="project" value="TreeGrafter"/>
</dbReference>
<dbReference type="SUPFAM" id="SSF50729">
    <property type="entry name" value="PH domain-like"/>
    <property type="match status" value="1"/>
</dbReference>
<dbReference type="PROSITE" id="PS50003">
    <property type="entry name" value="PH_DOMAIN"/>
    <property type="match status" value="1"/>
</dbReference>
<dbReference type="CDD" id="cd01265">
    <property type="entry name" value="PH_TBC1D2A"/>
    <property type="match status" value="1"/>
</dbReference>
<dbReference type="OrthoDB" id="294251at2759"/>
<feature type="compositionally biased region" description="Low complexity" evidence="4">
    <location>
        <begin position="1"/>
        <end position="20"/>
    </location>
</feature>
<dbReference type="Pfam" id="PF00566">
    <property type="entry name" value="RabGAP-TBC"/>
    <property type="match status" value="1"/>
</dbReference>
<comment type="caution">
    <text evidence="7">The sequence shown here is derived from an EMBL/GenBank/DDBJ whole genome shotgun (WGS) entry which is preliminary data.</text>
</comment>